<keyword evidence="4 12" id="KW-0285">Flavoprotein</keyword>
<dbReference type="InterPro" id="IPR013785">
    <property type="entry name" value="Aldolase_TIM"/>
</dbReference>
<evidence type="ECO:0000256" key="10">
    <source>
        <dbReference type="ARBA" id="ARBA00048205"/>
    </source>
</evidence>
<evidence type="ECO:0000313" key="16">
    <source>
        <dbReference type="EMBL" id="ASJ71427.1"/>
    </source>
</evidence>
<comment type="function">
    <text evidence="2 12">Catalyzes the synthesis of 5,6-dihydrouridine (D), a modified base found in the D-loop of most tRNAs, via the reduction of the C5-C6 double bond in target uridines.</text>
</comment>
<evidence type="ECO:0000259" key="15">
    <source>
        <dbReference type="Pfam" id="PF01207"/>
    </source>
</evidence>
<dbReference type="InterPro" id="IPR001269">
    <property type="entry name" value="DUS_fam"/>
</dbReference>
<feature type="binding site" evidence="14">
    <location>
        <begin position="17"/>
        <end position="19"/>
    </location>
    <ligand>
        <name>FMN</name>
        <dbReference type="ChEBI" id="CHEBI:58210"/>
    </ligand>
</feature>
<dbReference type="KEGG" id="gai:IMCC3135_06600"/>
<dbReference type="Gene3D" id="3.20.20.70">
    <property type="entry name" value="Aldolase class I"/>
    <property type="match status" value="1"/>
</dbReference>
<comment type="similarity">
    <text evidence="12">Belongs to the dus family.</text>
</comment>
<name>A0A2Z2NUS9_9GAMM</name>
<proteinExistence type="inferred from homology"/>
<evidence type="ECO:0000256" key="2">
    <source>
        <dbReference type="ARBA" id="ARBA00002790"/>
    </source>
</evidence>
<dbReference type="InterPro" id="IPR024036">
    <property type="entry name" value="tRNA-dHydroUridine_Synthase_C"/>
</dbReference>
<dbReference type="Proteomes" id="UP000250079">
    <property type="component" value="Chromosome"/>
</dbReference>
<keyword evidence="5 12" id="KW-0288">FMN</keyword>
<accession>A0A2Z2NUS9</accession>
<dbReference type="NCBIfam" id="TIGR00737">
    <property type="entry name" value="nifR3_yhdG"/>
    <property type="match status" value="1"/>
</dbReference>
<keyword evidence="8" id="KW-0694">RNA-binding</keyword>
<dbReference type="Pfam" id="PF01207">
    <property type="entry name" value="Dus"/>
    <property type="match status" value="1"/>
</dbReference>
<dbReference type="CDD" id="cd02801">
    <property type="entry name" value="DUS_like_FMN"/>
    <property type="match status" value="1"/>
</dbReference>
<dbReference type="OrthoDB" id="9764501at2"/>
<dbReference type="EMBL" id="CP018632">
    <property type="protein sequence ID" value="ASJ71427.1"/>
    <property type="molecule type" value="Genomic_DNA"/>
</dbReference>
<dbReference type="PROSITE" id="PS01136">
    <property type="entry name" value="UPF0034"/>
    <property type="match status" value="1"/>
</dbReference>
<dbReference type="InterPro" id="IPR004652">
    <property type="entry name" value="DusB-like"/>
</dbReference>
<keyword evidence="9 12" id="KW-0560">Oxidoreductase</keyword>
<feature type="binding site" evidence="14">
    <location>
        <position position="170"/>
    </location>
    <ligand>
        <name>FMN</name>
        <dbReference type="ChEBI" id="CHEBI:58210"/>
    </ligand>
</feature>
<evidence type="ECO:0000256" key="12">
    <source>
        <dbReference type="PIRNR" id="PIRNR006621"/>
    </source>
</evidence>
<gene>
    <name evidence="16" type="primary">dus</name>
    <name evidence="16" type="ORF">IMCC3135_06600</name>
</gene>
<evidence type="ECO:0000256" key="8">
    <source>
        <dbReference type="ARBA" id="ARBA00022884"/>
    </source>
</evidence>
<dbReference type="GO" id="GO:0050660">
    <property type="term" value="F:flavin adenine dinucleotide binding"/>
    <property type="evidence" value="ECO:0007669"/>
    <property type="project" value="InterPro"/>
</dbReference>
<comment type="catalytic activity">
    <reaction evidence="10">
        <text>a 5,6-dihydrouridine in tRNA + NADP(+) = a uridine in tRNA + NADPH + H(+)</text>
        <dbReference type="Rhea" id="RHEA:23624"/>
        <dbReference type="Rhea" id="RHEA-COMP:13339"/>
        <dbReference type="Rhea" id="RHEA-COMP:13887"/>
        <dbReference type="ChEBI" id="CHEBI:15378"/>
        <dbReference type="ChEBI" id="CHEBI:57783"/>
        <dbReference type="ChEBI" id="CHEBI:58349"/>
        <dbReference type="ChEBI" id="CHEBI:65315"/>
        <dbReference type="ChEBI" id="CHEBI:74443"/>
    </reaction>
</comment>
<evidence type="ECO:0000256" key="7">
    <source>
        <dbReference type="ARBA" id="ARBA00022857"/>
    </source>
</evidence>
<dbReference type="InterPro" id="IPR035587">
    <property type="entry name" value="DUS-like_FMN-bd"/>
</dbReference>
<feature type="binding site" evidence="14">
    <location>
        <position position="71"/>
    </location>
    <ligand>
        <name>FMN</name>
        <dbReference type="ChEBI" id="CHEBI:58210"/>
    </ligand>
</feature>
<feature type="binding site" evidence="14">
    <location>
        <begin position="225"/>
        <end position="226"/>
    </location>
    <ligand>
        <name>FMN</name>
        <dbReference type="ChEBI" id="CHEBI:58210"/>
    </ligand>
</feature>
<evidence type="ECO:0000256" key="4">
    <source>
        <dbReference type="ARBA" id="ARBA00022630"/>
    </source>
</evidence>
<evidence type="ECO:0000256" key="13">
    <source>
        <dbReference type="PIRSR" id="PIRSR006621-1"/>
    </source>
</evidence>
<evidence type="ECO:0000256" key="14">
    <source>
        <dbReference type="PIRSR" id="PIRSR006621-2"/>
    </source>
</evidence>
<dbReference type="GO" id="GO:0000049">
    <property type="term" value="F:tRNA binding"/>
    <property type="evidence" value="ECO:0007669"/>
    <property type="project" value="UniProtKB-KW"/>
</dbReference>
<comment type="catalytic activity">
    <reaction evidence="11">
        <text>a 5,6-dihydrouridine in tRNA + NAD(+) = a uridine in tRNA + NADH + H(+)</text>
        <dbReference type="Rhea" id="RHEA:54452"/>
        <dbReference type="Rhea" id="RHEA-COMP:13339"/>
        <dbReference type="Rhea" id="RHEA-COMP:13887"/>
        <dbReference type="ChEBI" id="CHEBI:15378"/>
        <dbReference type="ChEBI" id="CHEBI:57540"/>
        <dbReference type="ChEBI" id="CHEBI:57945"/>
        <dbReference type="ChEBI" id="CHEBI:65315"/>
        <dbReference type="ChEBI" id="CHEBI:74443"/>
    </reaction>
</comment>
<dbReference type="AlphaFoldDB" id="A0A2Z2NUS9"/>
<keyword evidence="3" id="KW-0820">tRNA-binding</keyword>
<keyword evidence="17" id="KW-1185">Reference proteome</keyword>
<dbReference type="InterPro" id="IPR018517">
    <property type="entry name" value="tRNA_hU_synthase_CS"/>
</dbReference>
<dbReference type="GO" id="GO:0017150">
    <property type="term" value="F:tRNA dihydrouridine synthase activity"/>
    <property type="evidence" value="ECO:0007669"/>
    <property type="project" value="InterPro"/>
</dbReference>
<dbReference type="RefSeq" id="WP_088916867.1">
    <property type="nucleotide sequence ID" value="NZ_CP018632.1"/>
</dbReference>
<dbReference type="EC" id="1.3.1.-" evidence="12"/>
<feature type="binding site" evidence="14">
    <location>
        <position position="140"/>
    </location>
    <ligand>
        <name>FMN</name>
        <dbReference type="ChEBI" id="CHEBI:58210"/>
    </ligand>
</feature>
<keyword evidence="14" id="KW-0547">Nucleotide-binding</keyword>
<comment type="cofactor">
    <cofactor evidence="1 12 14">
        <name>FMN</name>
        <dbReference type="ChEBI" id="CHEBI:58210"/>
    </cofactor>
</comment>
<evidence type="ECO:0000256" key="11">
    <source>
        <dbReference type="ARBA" id="ARBA00048802"/>
    </source>
</evidence>
<reference evidence="16 17" key="1">
    <citation type="submission" date="2016-12" db="EMBL/GenBank/DDBJ databases">
        <authorList>
            <person name="Song W.-J."/>
            <person name="Kurnit D.M."/>
        </authorList>
    </citation>
    <scope>NUCLEOTIDE SEQUENCE [LARGE SCALE GENOMIC DNA]</scope>
    <source>
        <strain evidence="16 17">IMCC3135</strain>
    </source>
</reference>
<evidence type="ECO:0000256" key="3">
    <source>
        <dbReference type="ARBA" id="ARBA00022555"/>
    </source>
</evidence>
<keyword evidence="6 12" id="KW-0819">tRNA processing</keyword>
<evidence type="ECO:0000313" key="17">
    <source>
        <dbReference type="Proteomes" id="UP000250079"/>
    </source>
</evidence>
<evidence type="ECO:0000256" key="1">
    <source>
        <dbReference type="ARBA" id="ARBA00001917"/>
    </source>
</evidence>
<dbReference type="SUPFAM" id="SSF51395">
    <property type="entry name" value="FMN-linked oxidoreductases"/>
    <property type="match status" value="1"/>
</dbReference>
<protein>
    <recommendedName>
        <fullName evidence="12">tRNA-dihydrouridine synthase</fullName>
        <ecNumber evidence="12">1.3.1.-</ecNumber>
    </recommendedName>
</protein>
<evidence type="ECO:0000256" key="6">
    <source>
        <dbReference type="ARBA" id="ARBA00022694"/>
    </source>
</evidence>
<feature type="active site" description="Proton donor" evidence="13">
    <location>
        <position position="101"/>
    </location>
</feature>
<organism evidence="16 17">
    <name type="scientific">Granulosicoccus antarcticus IMCC3135</name>
    <dbReference type="NCBI Taxonomy" id="1192854"/>
    <lineage>
        <taxon>Bacteria</taxon>
        <taxon>Pseudomonadati</taxon>
        <taxon>Pseudomonadota</taxon>
        <taxon>Gammaproteobacteria</taxon>
        <taxon>Chromatiales</taxon>
        <taxon>Granulosicoccaceae</taxon>
        <taxon>Granulosicoccus</taxon>
    </lineage>
</organism>
<dbReference type="PANTHER" id="PTHR45846:SF1">
    <property type="entry name" value="TRNA-DIHYDROURIDINE(47) SYNTHASE [NAD(P)(+)]-LIKE"/>
    <property type="match status" value="1"/>
</dbReference>
<evidence type="ECO:0000256" key="9">
    <source>
        <dbReference type="ARBA" id="ARBA00023002"/>
    </source>
</evidence>
<dbReference type="Gene3D" id="1.10.1200.80">
    <property type="entry name" value="Putative flavin oxidoreducatase, domain 2"/>
    <property type="match status" value="1"/>
</dbReference>
<sequence length="328" mass="35099">MIEIGTHVVENPVFLAPMAGVTDRPFRDACAREGVGYAASEMISSDTLLYATAKTRHRIVRAENDLPHAVQIAGADPVAMADAAALNVAHGAQIIDINMGCPAKKVCNRLAGSALLEHPDLVRDILRLVVARVDVPVTLKIRTGPTPDNRNGVAIARLAQSEGIACLAVHGRTRSDRFKGQAEYDTIAAIVDAVSIPVIANGDICNGEQALQVLRTTGAAGIMVGRAAQGNPWIFREINAALQGLPAPLPPSLDEVGATLMTHLLGCHKLYGEYRGVRIARKHIAWYCKGLRHAAAFREAVNKVEDSNDQLRLVESFFSQPALFEAAA</sequence>
<dbReference type="PANTHER" id="PTHR45846">
    <property type="entry name" value="TRNA-DIHYDROURIDINE(47) SYNTHASE [NAD(P)(+)]-LIKE"/>
    <property type="match status" value="1"/>
</dbReference>
<feature type="domain" description="DUS-like FMN-binding" evidence="15">
    <location>
        <begin position="15"/>
        <end position="317"/>
    </location>
</feature>
<dbReference type="PIRSF" id="PIRSF006621">
    <property type="entry name" value="Dus"/>
    <property type="match status" value="1"/>
</dbReference>
<evidence type="ECO:0000256" key="5">
    <source>
        <dbReference type="ARBA" id="ARBA00022643"/>
    </source>
</evidence>
<keyword evidence="7" id="KW-0521">NADP</keyword>